<evidence type="ECO:0000256" key="1">
    <source>
        <dbReference type="ARBA" id="ARBA00004141"/>
    </source>
</evidence>
<keyword evidence="8" id="KW-1185">Reference proteome</keyword>
<comment type="caution">
    <text evidence="7">The sequence shown here is derived from an EMBL/GenBank/DDBJ whole genome shotgun (WGS) entry which is preliminary data.</text>
</comment>
<sequence>MSTFQDRVQVYVSRIDKELSKYPALNNLEKQTSVPKVYAFLGVIATYFAFIFFNLGGQLLTNIAGFVIPGYYSLEALFSVSKNDDTQWLTYWVVFSFLNVFESAVSVVYWFPFYYTFKFIFVLWLALPITSGAQLVFKSFIQPAFASYFSGPGATAANLRSKIDAAADKFH</sequence>
<accession>A0A0B1P7N1</accession>
<dbReference type="GO" id="GO:0016020">
    <property type="term" value="C:membrane"/>
    <property type="evidence" value="ECO:0007669"/>
    <property type="project" value="UniProtKB-SubCell"/>
</dbReference>
<comment type="caution">
    <text evidence="6">Lacks conserved residue(s) required for the propagation of feature annotation.</text>
</comment>
<organism evidence="7 8">
    <name type="scientific">Uncinula necator</name>
    <name type="common">Grape powdery mildew</name>
    <dbReference type="NCBI Taxonomy" id="52586"/>
    <lineage>
        <taxon>Eukaryota</taxon>
        <taxon>Fungi</taxon>
        <taxon>Dikarya</taxon>
        <taxon>Ascomycota</taxon>
        <taxon>Pezizomycotina</taxon>
        <taxon>Leotiomycetes</taxon>
        <taxon>Erysiphales</taxon>
        <taxon>Erysiphaceae</taxon>
        <taxon>Erysiphe</taxon>
    </lineage>
</organism>
<dbReference type="Proteomes" id="UP000030854">
    <property type="component" value="Unassembled WGS sequence"/>
</dbReference>
<dbReference type="STRING" id="52586.A0A0B1P7N1"/>
<reference evidence="7 8" key="1">
    <citation type="journal article" date="2014" name="BMC Genomics">
        <title>Adaptive genomic structural variation in the grape powdery mildew pathogen, Erysiphe necator.</title>
        <authorList>
            <person name="Jones L."/>
            <person name="Riaz S."/>
            <person name="Morales-Cruz A."/>
            <person name="Amrine K.C."/>
            <person name="McGuire B."/>
            <person name="Gubler W.D."/>
            <person name="Walker M.A."/>
            <person name="Cantu D."/>
        </authorList>
    </citation>
    <scope>NUCLEOTIDE SEQUENCE [LARGE SCALE GENOMIC DNA]</scope>
    <source>
        <strain evidence="8">c</strain>
    </source>
</reference>
<protein>
    <recommendedName>
        <fullName evidence="6">Protein YOP1</fullName>
    </recommendedName>
</protein>
<dbReference type="OrthoDB" id="10009287at2759"/>
<name>A0A0B1P7N1_UNCNE</name>
<keyword evidence="4 6" id="KW-1133">Transmembrane helix</keyword>
<dbReference type="EMBL" id="JNVN01000976">
    <property type="protein sequence ID" value="KHJ34253.1"/>
    <property type="molecule type" value="Genomic_DNA"/>
</dbReference>
<comment type="similarity">
    <text evidence="2 6">Belongs to the DP1 family.</text>
</comment>
<feature type="transmembrane region" description="Helical" evidence="6">
    <location>
        <begin position="37"/>
        <end position="53"/>
    </location>
</feature>
<comment type="subcellular location">
    <subcellularLocation>
        <location evidence="1 6">Membrane</location>
        <topology evidence="1 6">Multi-pass membrane protein</topology>
    </subcellularLocation>
</comment>
<evidence type="ECO:0000313" key="7">
    <source>
        <dbReference type="EMBL" id="KHJ34253.1"/>
    </source>
</evidence>
<feature type="transmembrane region" description="Helical" evidence="6">
    <location>
        <begin position="90"/>
        <end position="111"/>
    </location>
</feature>
<evidence type="ECO:0000313" key="8">
    <source>
        <dbReference type="Proteomes" id="UP000030854"/>
    </source>
</evidence>
<gene>
    <name evidence="7" type="ORF">EV44_g2717</name>
</gene>
<dbReference type="PANTHER" id="PTHR12300:SF161">
    <property type="entry name" value="RECEPTOR EXPRESSION-ENHANCING PROTEIN"/>
    <property type="match status" value="1"/>
</dbReference>
<evidence type="ECO:0000256" key="6">
    <source>
        <dbReference type="RuleBase" id="RU362006"/>
    </source>
</evidence>
<evidence type="ECO:0000256" key="2">
    <source>
        <dbReference type="ARBA" id="ARBA00008573"/>
    </source>
</evidence>
<evidence type="ECO:0000256" key="4">
    <source>
        <dbReference type="ARBA" id="ARBA00022989"/>
    </source>
</evidence>
<dbReference type="Pfam" id="PF03134">
    <property type="entry name" value="TB2_DP1_HVA22"/>
    <property type="match status" value="1"/>
</dbReference>
<dbReference type="HOGENOM" id="CLU_028431_2_1_1"/>
<dbReference type="InterPro" id="IPR004345">
    <property type="entry name" value="TB2_DP1_HVA22"/>
</dbReference>
<dbReference type="OMA" id="DTQYWVV"/>
<dbReference type="AlphaFoldDB" id="A0A0B1P7N1"/>
<keyword evidence="3 6" id="KW-0812">Transmembrane</keyword>
<proteinExistence type="inferred from homology"/>
<feature type="transmembrane region" description="Helical" evidence="6">
    <location>
        <begin position="117"/>
        <end position="137"/>
    </location>
</feature>
<evidence type="ECO:0000256" key="5">
    <source>
        <dbReference type="ARBA" id="ARBA00023136"/>
    </source>
</evidence>
<dbReference type="PANTHER" id="PTHR12300">
    <property type="entry name" value="HVA22-LIKE PROTEINS"/>
    <property type="match status" value="1"/>
</dbReference>
<evidence type="ECO:0000256" key="3">
    <source>
        <dbReference type="ARBA" id="ARBA00022692"/>
    </source>
</evidence>
<keyword evidence="5 6" id="KW-0472">Membrane</keyword>